<dbReference type="Proteomes" id="UP000228767">
    <property type="component" value="Unassembled WGS sequence"/>
</dbReference>
<dbReference type="PANTHER" id="PTHR43566">
    <property type="entry name" value="CONSERVED PROTEIN"/>
    <property type="match status" value="1"/>
</dbReference>
<protein>
    <submittedName>
        <fullName evidence="3">ATPase</fullName>
    </submittedName>
</protein>
<dbReference type="SMART" id="SM00382">
    <property type="entry name" value="AAA"/>
    <property type="match status" value="1"/>
</dbReference>
<dbReference type="Gene3D" id="1.10.10.10">
    <property type="entry name" value="Winged helix-like DNA-binding domain superfamily/Winged helix DNA-binding domain"/>
    <property type="match status" value="1"/>
</dbReference>
<dbReference type="InterPro" id="IPR025420">
    <property type="entry name" value="DUF4143"/>
</dbReference>
<organism evidence="3 4">
    <name type="scientific">Candidatus Vogelbacteria bacterium CG10_big_fil_rev_8_21_14_0_10_51_16</name>
    <dbReference type="NCBI Taxonomy" id="1975045"/>
    <lineage>
        <taxon>Bacteria</taxon>
        <taxon>Candidatus Vogeliibacteriota</taxon>
    </lineage>
</organism>
<dbReference type="Pfam" id="PF13635">
    <property type="entry name" value="DUF4143"/>
    <property type="match status" value="1"/>
</dbReference>
<dbReference type="InterPro" id="IPR036390">
    <property type="entry name" value="WH_DNA-bd_sf"/>
</dbReference>
<dbReference type="InterPro" id="IPR027417">
    <property type="entry name" value="P-loop_NTPase"/>
</dbReference>
<accession>A0A2H0RF36</accession>
<proteinExistence type="predicted"/>
<dbReference type="GO" id="GO:0003677">
    <property type="term" value="F:DNA binding"/>
    <property type="evidence" value="ECO:0007669"/>
    <property type="project" value="UniProtKB-KW"/>
</dbReference>
<dbReference type="Pfam" id="PF13173">
    <property type="entry name" value="AAA_14"/>
    <property type="match status" value="1"/>
</dbReference>
<dbReference type="InterPro" id="IPR041682">
    <property type="entry name" value="AAA_14"/>
</dbReference>
<name>A0A2H0RF36_9BACT</name>
<dbReference type="PANTHER" id="PTHR43566:SF1">
    <property type="entry name" value="AAA+ ATPASE DOMAIN-CONTAINING PROTEIN"/>
    <property type="match status" value="1"/>
</dbReference>
<dbReference type="InterPro" id="IPR036388">
    <property type="entry name" value="WH-like_DNA-bd_sf"/>
</dbReference>
<feature type="domain" description="AAA+ ATPase" evidence="2">
    <location>
        <begin position="17"/>
        <end position="133"/>
    </location>
</feature>
<dbReference type="AlphaFoldDB" id="A0A2H0RF36"/>
<evidence type="ECO:0000313" key="4">
    <source>
        <dbReference type="Proteomes" id="UP000228767"/>
    </source>
</evidence>
<dbReference type="InterPro" id="IPR003593">
    <property type="entry name" value="AAA+_ATPase"/>
</dbReference>
<evidence type="ECO:0000259" key="2">
    <source>
        <dbReference type="SMART" id="SM00382"/>
    </source>
</evidence>
<dbReference type="EMBL" id="PCYI01000006">
    <property type="protein sequence ID" value="PIR45118.1"/>
    <property type="molecule type" value="Genomic_DNA"/>
</dbReference>
<comment type="caution">
    <text evidence="3">The sequence shown here is derived from an EMBL/GenBank/DDBJ whole genome shotgun (WGS) entry which is preliminary data.</text>
</comment>
<keyword evidence="1" id="KW-0238">DNA-binding</keyword>
<gene>
    <name evidence="3" type="ORF">COV10_01170</name>
</gene>
<evidence type="ECO:0000256" key="1">
    <source>
        <dbReference type="ARBA" id="ARBA00023125"/>
    </source>
</evidence>
<reference evidence="3 4" key="1">
    <citation type="submission" date="2017-09" db="EMBL/GenBank/DDBJ databases">
        <title>Depth-based differentiation of microbial function through sediment-hosted aquifers and enrichment of novel symbionts in the deep terrestrial subsurface.</title>
        <authorList>
            <person name="Probst A.J."/>
            <person name="Ladd B."/>
            <person name="Jarett J.K."/>
            <person name="Geller-Mcgrath D.E."/>
            <person name="Sieber C.M."/>
            <person name="Emerson J.B."/>
            <person name="Anantharaman K."/>
            <person name="Thomas B.C."/>
            <person name="Malmstrom R."/>
            <person name="Stieglmeier M."/>
            <person name="Klingl A."/>
            <person name="Woyke T."/>
            <person name="Ryan C.M."/>
            <person name="Banfield J.F."/>
        </authorList>
    </citation>
    <scope>NUCLEOTIDE SEQUENCE [LARGE SCALE GENOMIC DNA]</scope>
    <source>
        <strain evidence="3">CG10_big_fil_rev_8_21_14_0_10_51_16</strain>
    </source>
</reference>
<dbReference type="Gene3D" id="3.40.50.300">
    <property type="entry name" value="P-loop containing nucleotide triphosphate hydrolases"/>
    <property type="match status" value="1"/>
</dbReference>
<sequence length="371" mass="42215">MHIERSIKSQVLASLSHGKVLLLYGARQVGKTTLVKEVLKTIPFGRYLSCDEPDVRDAFTRQSSTAMKAFIGTASLVVLDEAQRVPDIGITLKLLHDTYPDLRIIATGPSSFDLANSIVEPLTGRNIPFTLFPISYGEFASTVGEIEARRLLEHRVIHGMYPSVIASPAPDQEVKRLCNDYLFKDVLRLDTVRKPLVVEQLARLLAMQVGSEVSVNELAQKLEISRPTILSYIRLLEQAFVIFRLPPLGRNRRNEITRLEKIYFYDTGMRNALLDDFKLLSLRQDAGALFENFFIVERMKWRQLVGTDARHYFWRTKEGSEIDYVEERGNELQAFECKLGGGNINTRAWHNAFPEVPVTQITMETLKQSLK</sequence>
<evidence type="ECO:0000313" key="3">
    <source>
        <dbReference type="EMBL" id="PIR45118.1"/>
    </source>
</evidence>
<dbReference type="SUPFAM" id="SSF46785">
    <property type="entry name" value="Winged helix' DNA-binding domain"/>
    <property type="match status" value="1"/>
</dbReference>
<dbReference type="SUPFAM" id="SSF52540">
    <property type="entry name" value="P-loop containing nucleoside triphosphate hydrolases"/>
    <property type="match status" value="1"/>
</dbReference>